<protein>
    <submittedName>
        <fullName evidence="1">Uncharacterized protein</fullName>
    </submittedName>
</protein>
<sequence length="240" mass="28755">MKRENILEFTQPGDKSFKYRHNYSMSMELRDELLANVYLKFVHFAFEHLYDESAIEAFNQFMQEHDLTKENESLIHHILFWWRTLNLMKIDPDLNIIQDFINHHRDYFEKWPLLKSWLYEWHNIVPGFYFNGSQFGANGYVMIDTNTHQPLDVFNPLPTFDTPPNKTISAGFLLPFCDSLYFPLCEFYTFEASTNQEVAAHITHYSDLYEASTDKFDWFIRMFSLLLRVEKVTLSNLRNN</sequence>
<evidence type="ECO:0000313" key="1">
    <source>
        <dbReference type="EMBL" id="TFB14249.1"/>
    </source>
</evidence>
<evidence type="ECO:0000313" key="2">
    <source>
        <dbReference type="Proteomes" id="UP000297975"/>
    </source>
</evidence>
<dbReference type="EMBL" id="SOPW01000017">
    <property type="protein sequence ID" value="TFB14249.1"/>
    <property type="molecule type" value="Genomic_DNA"/>
</dbReference>
<dbReference type="Proteomes" id="UP000297975">
    <property type="component" value="Unassembled WGS sequence"/>
</dbReference>
<name>A0A4Y8IKZ2_9BACI</name>
<reference evidence="1 2" key="1">
    <citation type="submission" date="2019-03" db="EMBL/GenBank/DDBJ databases">
        <authorList>
            <person name="He R.-H."/>
        </authorList>
    </citation>
    <scope>NUCLEOTIDE SEQUENCE [LARGE SCALE GENOMIC DNA]</scope>
    <source>
        <strain evidence="2">SH 714</strain>
    </source>
</reference>
<dbReference type="OrthoDB" id="2848405at2"/>
<dbReference type="AlphaFoldDB" id="A0A4Y8IKZ2"/>
<comment type="caution">
    <text evidence="1">The sequence shown here is derived from an EMBL/GenBank/DDBJ whole genome shotgun (WGS) entry which is preliminary data.</text>
</comment>
<keyword evidence="2" id="KW-1185">Reference proteome</keyword>
<dbReference type="RefSeq" id="WP_134341060.1">
    <property type="nucleotide sequence ID" value="NZ_SOPW01000017.1"/>
</dbReference>
<accession>A0A4Y8IKZ2</accession>
<proteinExistence type="predicted"/>
<gene>
    <name evidence="1" type="ORF">E3U55_13795</name>
</gene>
<organism evidence="1 2">
    <name type="scientific">Filobacillus milosensis</name>
    <dbReference type="NCBI Taxonomy" id="94137"/>
    <lineage>
        <taxon>Bacteria</taxon>
        <taxon>Bacillati</taxon>
        <taxon>Bacillota</taxon>
        <taxon>Bacilli</taxon>
        <taxon>Bacillales</taxon>
        <taxon>Bacillaceae</taxon>
        <taxon>Filobacillus</taxon>
    </lineage>
</organism>